<feature type="zinc finger region" description="C3H1-type" evidence="1">
    <location>
        <begin position="586"/>
        <end position="613"/>
    </location>
</feature>
<feature type="domain" description="C3H1-type" evidence="3">
    <location>
        <begin position="468"/>
        <end position="495"/>
    </location>
</feature>
<dbReference type="Proteomes" id="UP001066276">
    <property type="component" value="Chromosome 7"/>
</dbReference>
<dbReference type="GO" id="GO:0008270">
    <property type="term" value="F:zinc ion binding"/>
    <property type="evidence" value="ECO:0007669"/>
    <property type="project" value="UniProtKB-KW"/>
</dbReference>
<evidence type="ECO:0000313" key="5">
    <source>
        <dbReference type="Proteomes" id="UP001066276"/>
    </source>
</evidence>
<dbReference type="InterPro" id="IPR000571">
    <property type="entry name" value="Znf_CCCH"/>
</dbReference>
<feature type="zinc finger region" description="C3H1-type" evidence="1">
    <location>
        <begin position="468"/>
        <end position="495"/>
    </location>
</feature>
<dbReference type="PANTHER" id="PTHR35558:SF1">
    <property type="entry name" value="ENDONUCLEASE_EXONUCLEASE_PHOSPHATASE DOMAIN-CONTAINING PROTEIN"/>
    <property type="match status" value="1"/>
</dbReference>
<dbReference type="AlphaFoldDB" id="A0AAV7PFG8"/>
<proteinExistence type="predicted"/>
<sequence length="700" mass="77925">MELSDEQLVLMTWEVALRKGWGFVVDTLLRGGVEVFSPAFGDSKDQGFWSQFGDWSEQGLIPADNPLVSQESGDEEEEEITKTDKSYLGSMEWPSWSGQCPRCSTTTLSSLEKPPVLSAKGNYQGGRSVYSKIKEFIDEVTRVFQNYFPGIEMRRDKQAMTCQPSNPLSLRAQPGLSTDTWVKRPTKDAQTQAPPWDASSVLGEQPPIDAISRASPLPQQVALVRAMPVLPSVAAAESVPPAPVEVADDFHWVKPLAAHVPMQLRETVVSLRFFDIFSLLQGQSIKHPGQKEDAIDRTLVNWQNAFEVMGSILLEDAPEKMKGFFNYSATIRRAYDSLPEGAWLIYDQLFRKLKETHPDMSWAVVHPQLWQKVSKPVQHPHGSKASEKTCQLYDEDKCELADLCQFAHLCSVCGGKHPKVKCSLHLHPKSSPRSDTAVKQHPRVECSTEHLDGKDKKPEAQKRLGKVPPGSFICRHYSTGYCRLGNDCGFKHLCYGCGGQHAWVNCGTVAPEKHNLKKKQQLDEEAVMKKKHCEHQQGELVTGGFFSFGDICAKSGGKPPTAESTIVKPGLEAPQQENQKNSSGGPVVKGYCSFYNRGGCSLGRTCRYNHVCSGCGDSHPLIKCSKVNPTSVEWNPKKRRRDTKRFHNIAFYGITATGRNKELVWQTASWTDEMNPGTVVISNGKEESHQQDFSRDLACA</sequence>
<accession>A0AAV7PFG8</accession>
<evidence type="ECO:0000259" key="3">
    <source>
        <dbReference type="PROSITE" id="PS50103"/>
    </source>
</evidence>
<gene>
    <name evidence="4" type="ORF">NDU88_004247</name>
</gene>
<keyword evidence="1" id="KW-0862">Zinc</keyword>
<evidence type="ECO:0000256" key="1">
    <source>
        <dbReference type="PROSITE-ProRule" id="PRU00723"/>
    </source>
</evidence>
<evidence type="ECO:0000256" key="2">
    <source>
        <dbReference type="SAM" id="MobiDB-lite"/>
    </source>
</evidence>
<feature type="compositionally biased region" description="Basic and acidic residues" evidence="2">
    <location>
        <begin position="436"/>
        <end position="462"/>
    </location>
</feature>
<name>A0AAV7PFG8_PLEWA</name>
<evidence type="ECO:0000313" key="4">
    <source>
        <dbReference type="EMBL" id="KAJ1125830.1"/>
    </source>
</evidence>
<keyword evidence="1" id="KW-0479">Metal-binding</keyword>
<dbReference type="PROSITE" id="PS50103">
    <property type="entry name" value="ZF_C3H1"/>
    <property type="match status" value="2"/>
</dbReference>
<keyword evidence="5" id="KW-1185">Reference proteome</keyword>
<feature type="domain" description="C3H1-type" evidence="3">
    <location>
        <begin position="586"/>
        <end position="613"/>
    </location>
</feature>
<comment type="caution">
    <text evidence="4">The sequence shown here is derived from an EMBL/GenBank/DDBJ whole genome shotgun (WGS) entry which is preliminary data.</text>
</comment>
<reference evidence="4" key="1">
    <citation type="journal article" date="2022" name="bioRxiv">
        <title>Sequencing and chromosome-scale assembly of the giantPleurodeles waltlgenome.</title>
        <authorList>
            <person name="Brown T."/>
            <person name="Elewa A."/>
            <person name="Iarovenko S."/>
            <person name="Subramanian E."/>
            <person name="Araus A.J."/>
            <person name="Petzold A."/>
            <person name="Susuki M."/>
            <person name="Suzuki K.-i.T."/>
            <person name="Hayashi T."/>
            <person name="Toyoda A."/>
            <person name="Oliveira C."/>
            <person name="Osipova E."/>
            <person name="Leigh N.D."/>
            <person name="Simon A."/>
            <person name="Yun M.H."/>
        </authorList>
    </citation>
    <scope>NUCLEOTIDE SEQUENCE</scope>
    <source>
        <strain evidence="4">20211129_DDA</strain>
        <tissue evidence="4">Liver</tissue>
    </source>
</reference>
<keyword evidence="1" id="KW-0863">Zinc-finger</keyword>
<protein>
    <recommendedName>
        <fullName evidence="3">C3H1-type domain-containing protein</fullName>
    </recommendedName>
</protein>
<dbReference type="EMBL" id="JANPWB010000011">
    <property type="protein sequence ID" value="KAJ1125830.1"/>
    <property type="molecule type" value="Genomic_DNA"/>
</dbReference>
<feature type="region of interest" description="Disordered" evidence="2">
    <location>
        <begin position="429"/>
        <end position="464"/>
    </location>
</feature>
<dbReference type="PANTHER" id="PTHR35558">
    <property type="entry name" value="SGNH_HYDRO DOMAIN-CONTAINING PROTEIN"/>
    <property type="match status" value="1"/>
</dbReference>
<organism evidence="4 5">
    <name type="scientific">Pleurodeles waltl</name>
    <name type="common">Iberian ribbed newt</name>
    <dbReference type="NCBI Taxonomy" id="8319"/>
    <lineage>
        <taxon>Eukaryota</taxon>
        <taxon>Metazoa</taxon>
        <taxon>Chordata</taxon>
        <taxon>Craniata</taxon>
        <taxon>Vertebrata</taxon>
        <taxon>Euteleostomi</taxon>
        <taxon>Amphibia</taxon>
        <taxon>Batrachia</taxon>
        <taxon>Caudata</taxon>
        <taxon>Salamandroidea</taxon>
        <taxon>Salamandridae</taxon>
        <taxon>Pleurodelinae</taxon>
        <taxon>Pleurodeles</taxon>
    </lineage>
</organism>
<feature type="region of interest" description="Disordered" evidence="2">
    <location>
        <begin position="180"/>
        <end position="201"/>
    </location>
</feature>